<keyword evidence="2" id="KW-0677">Repeat</keyword>
<gene>
    <name evidence="4" type="ORF">CTI12_AA227280</name>
</gene>
<dbReference type="PROSITE" id="PS51375">
    <property type="entry name" value="PPR"/>
    <property type="match status" value="1"/>
</dbReference>
<dbReference type="NCBIfam" id="TIGR00756">
    <property type="entry name" value="PPR"/>
    <property type="match status" value="1"/>
</dbReference>
<comment type="similarity">
    <text evidence="1">Belongs to the PPR family. P subfamily.</text>
</comment>
<evidence type="ECO:0000313" key="4">
    <source>
        <dbReference type="EMBL" id="PWA76959.1"/>
    </source>
</evidence>
<organism evidence="4 5">
    <name type="scientific">Artemisia annua</name>
    <name type="common">Sweet wormwood</name>
    <dbReference type="NCBI Taxonomy" id="35608"/>
    <lineage>
        <taxon>Eukaryota</taxon>
        <taxon>Viridiplantae</taxon>
        <taxon>Streptophyta</taxon>
        <taxon>Embryophyta</taxon>
        <taxon>Tracheophyta</taxon>
        <taxon>Spermatophyta</taxon>
        <taxon>Magnoliopsida</taxon>
        <taxon>eudicotyledons</taxon>
        <taxon>Gunneridae</taxon>
        <taxon>Pentapetalae</taxon>
        <taxon>asterids</taxon>
        <taxon>campanulids</taxon>
        <taxon>Asterales</taxon>
        <taxon>Asteraceae</taxon>
        <taxon>Asteroideae</taxon>
        <taxon>Anthemideae</taxon>
        <taxon>Artemisiinae</taxon>
        <taxon>Artemisia</taxon>
    </lineage>
</organism>
<dbReference type="Pfam" id="PF12854">
    <property type="entry name" value="PPR_1"/>
    <property type="match status" value="1"/>
</dbReference>
<evidence type="ECO:0000256" key="3">
    <source>
        <dbReference type="PROSITE-ProRule" id="PRU00708"/>
    </source>
</evidence>
<accession>A0A2U1NTW4</accession>
<protein>
    <submittedName>
        <fullName evidence="4">Pentatricopeptide repeat (PPR) superfamily protein</fullName>
    </submittedName>
</protein>
<dbReference type="Gene3D" id="1.25.40.10">
    <property type="entry name" value="Tetratricopeptide repeat domain"/>
    <property type="match status" value="1"/>
</dbReference>
<evidence type="ECO:0000313" key="5">
    <source>
        <dbReference type="Proteomes" id="UP000245207"/>
    </source>
</evidence>
<keyword evidence="5" id="KW-1185">Reference proteome</keyword>
<evidence type="ECO:0000256" key="2">
    <source>
        <dbReference type="ARBA" id="ARBA00022737"/>
    </source>
</evidence>
<dbReference type="AlphaFoldDB" id="A0A2U1NTW4"/>
<feature type="repeat" description="PPR" evidence="3">
    <location>
        <begin position="19"/>
        <end position="53"/>
    </location>
</feature>
<name>A0A2U1NTW4_ARTAN</name>
<reference evidence="4 5" key="1">
    <citation type="journal article" date="2018" name="Mol. Plant">
        <title>The genome of Artemisia annua provides insight into the evolution of Asteraceae family and artemisinin biosynthesis.</title>
        <authorList>
            <person name="Shen Q."/>
            <person name="Zhang L."/>
            <person name="Liao Z."/>
            <person name="Wang S."/>
            <person name="Yan T."/>
            <person name="Shi P."/>
            <person name="Liu M."/>
            <person name="Fu X."/>
            <person name="Pan Q."/>
            <person name="Wang Y."/>
            <person name="Lv Z."/>
            <person name="Lu X."/>
            <person name="Zhang F."/>
            <person name="Jiang W."/>
            <person name="Ma Y."/>
            <person name="Chen M."/>
            <person name="Hao X."/>
            <person name="Li L."/>
            <person name="Tang Y."/>
            <person name="Lv G."/>
            <person name="Zhou Y."/>
            <person name="Sun X."/>
            <person name="Brodelius P.E."/>
            <person name="Rose J.K.C."/>
            <person name="Tang K."/>
        </authorList>
    </citation>
    <scope>NUCLEOTIDE SEQUENCE [LARGE SCALE GENOMIC DNA]</scope>
    <source>
        <strain evidence="5">cv. Huhao1</strain>
        <tissue evidence="4">Leaf</tissue>
    </source>
</reference>
<evidence type="ECO:0000256" key="1">
    <source>
        <dbReference type="ARBA" id="ARBA00007626"/>
    </source>
</evidence>
<dbReference type="PANTHER" id="PTHR47941">
    <property type="entry name" value="PENTATRICOPEPTIDE REPEAT-CONTAINING PROTEIN 3, MITOCHONDRIAL"/>
    <property type="match status" value="1"/>
</dbReference>
<comment type="caution">
    <text evidence="4">The sequence shown here is derived from an EMBL/GenBank/DDBJ whole genome shotgun (WGS) entry which is preliminary data.</text>
</comment>
<sequence length="65" mass="7198">MVKALEVCGEMVGDGVELNIITYSTLIDGYCKAKNMEGAMGLYTEMVIVKANSWDPKYVIVKIIH</sequence>
<dbReference type="OrthoDB" id="185373at2759"/>
<dbReference type="EMBL" id="PKPP01002195">
    <property type="protein sequence ID" value="PWA76959.1"/>
    <property type="molecule type" value="Genomic_DNA"/>
</dbReference>
<dbReference type="InterPro" id="IPR011990">
    <property type="entry name" value="TPR-like_helical_dom_sf"/>
</dbReference>
<dbReference type="InterPro" id="IPR002885">
    <property type="entry name" value="PPR_rpt"/>
</dbReference>
<proteinExistence type="inferred from homology"/>
<dbReference type="Proteomes" id="UP000245207">
    <property type="component" value="Unassembled WGS sequence"/>
</dbReference>